<reference evidence="9 10" key="1">
    <citation type="submission" date="2018-06" db="EMBL/GenBank/DDBJ databases">
        <title>Genomic Encyclopedia of Archaeal and Bacterial Type Strains, Phase II (KMG-II): from individual species to whole genera.</title>
        <authorList>
            <person name="Goeker M."/>
        </authorList>
    </citation>
    <scope>NUCLEOTIDE SEQUENCE [LARGE SCALE GENOMIC DNA]</scope>
    <source>
        <strain evidence="9 10">CFPB 3232</strain>
    </source>
</reference>
<sequence length="536" mass="56566">MSWFHRQNIAVKLLLSFLTVLLLTTGLGVFSLVQMDRVNQSATEASVKWLPAIRTVITLEKALARVRSTEFQHMLADAAGKASLEKALQERYAEFDQLQSEFEALDLTPEERATFAQLRRTLAAFLAENRKIIALSREGHTDEALALTRGESLKAYRAVDGHFAALRKASVEGGDAADRRADAVYDASRGWILALLAASIAIGTLLAVFIARAVSRPLTEAAHLARRVADSDLTAQVHLRAGGEVGQLLRALDEMTGSLSRVVGDVRGSVGVISGAAREIANGNADLSSRTESQASSLQQTAASIEQLTATVRQNADNARQANQLVGQASAHAQQGGAVVGQVVSTMGAIQGSSRRIADITGVIDSIAFQTNILALNAAVEAARAGEQGRGFAVVAAEVRSLAQRSASAAKEIKELIADSSLKVDGGVALVEQAGATMEDIVASVRQVAEIMSGITAASQEQRTGIEEVNRAVTEMDAITQQNAALVEEAAAATQSLQQQAQALERAVQVFRLRDGGARPGPTASLAPMAPRALLA</sequence>
<dbReference type="InterPro" id="IPR004089">
    <property type="entry name" value="MCPsignal_dom"/>
</dbReference>
<name>A0A328Z1S7_9BURK</name>
<dbReference type="RefSeq" id="WP_111880902.1">
    <property type="nucleotide sequence ID" value="NZ_CBCSGC010000154.1"/>
</dbReference>
<gene>
    <name evidence="9" type="ORF">AX018_10525</name>
</gene>
<evidence type="ECO:0000313" key="10">
    <source>
        <dbReference type="Proteomes" id="UP000248856"/>
    </source>
</evidence>
<dbReference type="SMART" id="SM00304">
    <property type="entry name" value="HAMP"/>
    <property type="match status" value="1"/>
</dbReference>
<feature type="domain" description="Methyl-accepting transducer" evidence="7">
    <location>
        <begin position="269"/>
        <end position="498"/>
    </location>
</feature>
<dbReference type="InterPro" id="IPR051310">
    <property type="entry name" value="MCP_chemotaxis"/>
</dbReference>
<feature type="coiled-coil region" evidence="5">
    <location>
        <begin position="469"/>
        <end position="514"/>
    </location>
</feature>
<evidence type="ECO:0000259" key="8">
    <source>
        <dbReference type="PROSITE" id="PS50885"/>
    </source>
</evidence>
<keyword evidence="2" id="KW-0488">Methylation</keyword>
<dbReference type="FunFam" id="1.10.287.950:FF:000001">
    <property type="entry name" value="Methyl-accepting chemotaxis sensory transducer"/>
    <property type="match status" value="1"/>
</dbReference>
<dbReference type="EMBL" id="QLTA01000052">
    <property type="protein sequence ID" value="RAR76196.1"/>
    <property type="molecule type" value="Genomic_DNA"/>
</dbReference>
<dbReference type="Pfam" id="PF12729">
    <property type="entry name" value="4HB_MCP_1"/>
    <property type="match status" value="1"/>
</dbReference>
<keyword evidence="6" id="KW-1133">Transmembrane helix</keyword>
<dbReference type="PANTHER" id="PTHR43531">
    <property type="entry name" value="PROTEIN ICFG"/>
    <property type="match status" value="1"/>
</dbReference>
<dbReference type="GO" id="GO:0006935">
    <property type="term" value="P:chemotaxis"/>
    <property type="evidence" value="ECO:0007669"/>
    <property type="project" value="InterPro"/>
</dbReference>
<dbReference type="SUPFAM" id="SSF58104">
    <property type="entry name" value="Methyl-accepting chemotaxis protein (MCP) signaling domain"/>
    <property type="match status" value="1"/>
</dbReference>
<dbReference type="PRINTS" id="PR00260">
    <property type="entry name" value="CHEMTRNSDUCR"/>
</dbReference>
<evidence type="ECO:0000313" key="9">
    <source>
        <dbReference type="EMBL" id="RAR76196.1"/>
    </source>
</evidence>
<dbReference type="PANTHER" id="PTHR43531:SF14">
    <property type="entry name" value="METHYL-ACCEPTING CHEMOTAXIS PROTEIN I-RELATED"/>
    <property type="match status" value="1"/>
</dbReference>
<dbReference type="GO" id="GO:0005886">
    <property type="term" value="C:plasma membrane"/>
    <property type="evidence" value="ECO:0007669"/>
    <property type="project" value="TreeGrafter"/>
</dbReference>
<evidence type="ECO:0000256" key="4">
    <source>
        <dbReference type="PROSITE-ProRule" id="PRU00284"/>
    </source>
</evidence>
<dbReference type="OrthoDB" id="9763018at2"/>
<dbReference type="CDD" id="cd11386">
    <property type="entry name" value="MCP_signal"/>
    <property type="match status" value="1"/>
</dbReference>
<comment type="similarity">
    <text evidence="3">Belongs to the methyl-accepting chemotaxis (MCP) protein family.</text>
</comment>
<organism evidence="9 10">
    <name type="scientific">Paracidovorax anthurii</name>
    <dbReference type="NCBI Taxonomy" id="78229"/>
    <lineage>
        <taxon>Bacteria</taxon>
        <taxon>Pseudomonadati</taxon>
        <taxon>Pseudomonadota</taxon>
        <taxon>Betaproteobacteria</taxon>
        <taxon>Burkholderiales</taxon>
        <taxon>Comamonadaceae</taxon>
        <taxon>Paracidovorax</taxon>
    </lineage>
</organism>
<dbReference type="Pfam" id="PF00015">
    <property type="entry name" value="MCPsignal"/>
    <property type="match status" value="1"/>
</dbReference>
<comment type="caution">
    <text evidence="9">The sequence shown here is derived from an EMBL/GenBank/DDBJ whole genome shotgun (WGS) entry which is preliminary data.</text>
</comment>
<proteinExistence type="inferred from homology"/>
<feature type="domain" description="HAMP" evidence="8">
    <location>
        <begin position="212"/>
        <end position="264"/>
    </location>
</feature>
<dbReference type="InterPro" id="IPR003660">
    <property type="entry name" value="HAMP_dom"/>
</dbReference>
<evidence type="ECO:0000256" key="6">
    <source>
        <dbReference type="SAM" id="Phobius"/>
    </source>
</evidence>
<keyword evidence="10" id="KW-1185">Reference proteome</keyword>
<dbReference type="InterPro" id="IPR024478">
    <property type="entry name" value="HlyB_4HB_MCP"/>
</dbReference>
<dbReference type="AlphaFoldDB" id="A0A328Z1S7"/>
<dbReference type="SMART" id="SM00283">
    <property type="entry name" value="MA"/>
    <property type="match status" value="1"/>
</dbReference>
<protein>
    <submittedName>
        <fullName evidence="9">Methyl-accepting chemotaxis protein</fullName>
    </submittedName>
</protein>
<dbReference type="InterPro" id="IPR004090">
    <property type="entry name" value="Chemotax_Me-accpt_rcpt"/>
</dbReference>
<dbReference type="Pfam" id="PF00672">
    <property type="entry name" value="HAMP"/>
    <property type="match status" value="1"/>
</dbReference>
<dbReference type="CDD" id="cd06225">
    <property type="entry name" value="HAMP"/>
    <property type="match status" value="1"/>
</dbReference>
<dbReference type="Gene3D" id="1.10.287.950">
    <property type="entry name" value="Methyl-accepting chemotaxis protein"/>
    <property type="match status" value="1"/>
</dbReference>
<keyword evidence="5" id="KW-0175">Coiled coil</keyword>
<keyword evidence="6" id="KW-0472">Membrane</keyword>
<dbReference type="GO" id="GO:0004888">
    <property type="term" value="F:transmembrane signaling receptor activity"/>
    <property type="evidence" value="ECO:0007669"/>
    <property type="project" value="InterPro"/>
</dbReference>
<accession>A0A328Z1S7</accession>
<evidence type="ECO:0000259" key="7">
    <source>
        <dbReference type="PROSITE" id="PS50111"/>
    </source>
</evidence>
<dbReference type="Proteomes" id="UP000248856">
    <property type="component" value="Unassembled WGS sequence"/>
</dbReference>
<evidence type="ECO:0000256" key="2">
    <source>
        <dbReference type="ARBA" id="ARBA00022481"/>
    </source>
</evidence>
<comment type="subcellular location">
    <subcellularLocation>
        <location evidence="1">Membrane</location>
    </subcellularLocation>
</comment>
<evidence type="ECO:0000256" key="3">
    <source>
        <dbReference type="ARBA" id="ARBA00029447"/>
    </source>
</evidence>
<dbReference type="PROSITE" id="PS50111">
    <property type="entry name" value="CHEMOTAXIS_TRANSDUC_2"/>
    <property type="match status" value="1"/>
</dbReference>
<evidence type="ECO:0000256" key="1">
    <source>
        <dbReference type="ARBA" id="ARBA00004370"/>
    </source>
</evidence>
<dbReference type="GO" id="GO:0007165">
    <property type="term" value="P:signal transduction"/>
    <property type="evidence" value="ECO:0007669"/>
    <property type="project" value="UniProtKB-KW"/>
</dbReference>
<feature type="transmembrane region" description="Helical" evidence="6">
    <location>
        <begin position="190"/>
        <end position="211"/>
    </location>
</feature>
<evidence type="ECO:0000256" key="5">
    <source>
        <dbReference type="SAM" id="Coils"/>
    </source>
</evidence>
<keyword evidence="6" id="KW-0812">Transmembrane</keyword>
<keyword evidence="4" id="KW-0807">Transducer</keyword>
<dbReference type="PROSITE" id="PS50885">
    <property type="entry name" value="HAMP"/>
    <property type="match status" value="1"/>
</dbReference>